<name>A0A6V7GZ44_9HYME</name>
<gene>
    <name evidence="1" type="ORF">MHI_LOCUS241592</name>
</gene>
<accession>A0A6V7GZ44</accession>
<reference evidence="1" key="1">
    <citation type="submission" date="2020-07" db="EMBL/GenBank/DDBJ databases">
        <authorList>
            <person name="Nazaruddin N."/>
        </authorList>
    </citation>
    <scope>NUCLEOTIDE SEQUENCE</scope>
</reference>
<comment type="caution">
    <text evidence="1">The sequence shown here is derived from an EMBL/GenBank/DDBJ whole genome shotgun (WGS) entry which is preliminary data.</text>
</comment>
<proteinExistence type="predicted"/>
<dbReference type="Proteomes" id="UP000752696">
    <property type="component" value="Unassembled WGS sequence"/>
</dbReference>
<evidence type="ECO:0000313" key="2">
    <source>
        <dbReference type="Proteomes" id="UP000752696"/>
    </source>
</evidence>
<feature type="non-terminal residue" evidence="1">
    <location>
        <position position="50"/>
    </location>
</feature>
<keyword evidence="2" id="KW-1185">Reference proteome</keyword>
<feature type="non-terminal residue" evidence="1">
    <location>
        <position position="1"/>
    </location>
</feature>
<protein>
    <submittedName>
        <fullName evidence="1">Uncharacterized protein</fullName>
    </submittedName>
</protein>
<dbReference type="EMBL" id="CAJDYZ010004512">
    <property type="protein sequence ID" value="CAD1471522.1"/>
    <property type="molecule type" value="Genomic_DNA"/>
</dbReference>
<sequence>RSPERANAILRIATDVHSYRRVKLVTRYEAKPEVRRKKPTENMSPNHLIV</sequence>
<dbReference type="AlphaFoldDB" id="A0A6V7GZ44"/>
<organism evidence="1 2">
    <name type="scientific">Heterotrigona itama</name>
    <dbReference type="NCBI Taxonomy" id="395501"/>
    <lineage>
        <taxon>Eukaryota</taxon>
        <taxon>Metazoa</taxon>
        <taxon>Ecdysozoa</taxon>
        <taxon>Arthropoda</taxon>
        <taxon>Hexapoda</taxon>
        <taxon>Insecta</taxon>
        <taxon>Pterygota</taxon>
        <taxon>Neoptera</taxon>
        <taxon>Endopterygota</taxon>
        <taxon>Hymenoptera</taxon>
        <taxon>Apocrita</taxon>
        <taxon>Aculeata</taxon>
        <taxon>Apoidea</taxon>
        <taxon>Anthophila</taxon>
        <taxon>Apidae</taxon>
        <taxon>Heterotrigona</taxon>
    </lineage>
</organism>
<evidence type="ECO:0000313" key="1">
    <source>
        <dbReference type="EMBL" id="CAD1471522.1"/>
    </source>
</evidence>